<keyword evidence="3" id="KW-0964">Secreted</keyword>
<feature type="signal peptide" evidence="9">
    <location>
        <begin position="1"/>
        <end position="25"/>
    </location>
</feature>
<dbReference type="AlphaFoldDB" id="A0AAU9STL6"/>
<keyword evidence="5" id="KW-0295">Fungicide</keyword>
<proteinExistence type="inferred from homology"/>
<accession>A0AAU9STL6</accession>
<evidence type="ECO:0000256" key="9">
    <source>
        <dbReference type="SAM" id="SignalP"/>
    </source>
</evidence>
<reference evidence="10 11" key="1">
    <citation type="submission" date="2022-03" db="EMBL/GenBank/DDBJ databases">
        <authorList>
            <person name="Nunn A."/>
            <person name="Chopra R."/>
            <person name="Nunn A."/>
            <person name="Contreras Garrido A."/>
        </authorList>
    </citation>
    <scope>NUCLEOTIDE SEQUENCE [LARGE SCALE GENOMIC DNA]</scope>
</reference>
<organism evidence="10 11">
    <name type="scientific">Thlaspi arvense</name>
    <name type="common">Field penny-cress</name>
    <dbReference type="NCBI Taxonomy" id="13288"/>
    <lineage>
        <taxon>Eukaryota</taxon>
        <taxon>Viridiplantae</taxon>
        <taxon>Streptophyta</taxon>
        <taxon>Embryophyta</taxon>
        <taxon>Tracheophyta</taxon>
        <taxon>Spermatophyta</taxon>
        <taxon>Magnoliopsida</taxon>
        <taxon>eudicotyledons</taxon>
        <taxon>Gunneridae</taxon>
        <taxon>Pentapetalae</taxon>
        <taxon>rosids</taxon>
        <taxon>malvids</taxon>
        <taxon>Brassicales</taxon>
        <taxon>Brassicaceae</taxon>
        <taxon>Thlaspideae</taxon>
        <taxon>Thlaspi</taxon>
    </lineage>
</organism>
<protein>
    <submittedName>
        <fullName evidence="10">Uncharacterized protein</fullName>
    </submittedName>
</protein>
<evidence type="ECO:0000313" key="10">
    <source>
        <dbReference type="EMBL" id="CAH2071288.1"/>
    </source>
</evidence>
<evidence type="ECO:0000256" key="4">
    <source>
        <dbReference type="ARBA" id="ARBA00022529"/>
    </source>
</evidence>
<keyword evidence="11" id="KW-1185">Reference proteome</keyword>
<comment type="similarity">
    <text evidence="2">Belongs to the DEFL family.</text>
</comment>
<keyword evidence="7" id="KW-0611">Plant defense</keyword>
<evidence type="ECO:0000256" key="6">
    <source>
        <dbReference type="ARBA" id="ARBA00022729"/>
    </source>
</evidence>
<dbReference type="GO" id="GO:0005576">
    <property type="term" value="C:extracellular region"/>
    <property type="evidence" value="ECO:0007669"/>
    <property type="project" value="UniProtKB-SubCell"/>
</dbReference>
<evidence type="ECO:0000313" key="11">
    <source>
        <dbReference type="Proteomes" id="UP000836841"/>
    </source>
</evidence>
<sequence length="74" mass="8288">MTKAIILVTFMIILVLGMAIIETQGQEMCHDLVIKTNCEDSPCINLCMQKWKGSGTCFQNQQVKSCLCTFPCKI</sequence>
<dbReference type="InterPro" id="IPR010851">
    <property type="entry name" value="DEFL"/>
</dbReference>
<evidence type="ECO:0000256" key="1">
    <source>
        <dbReference type="ARBA" id="ARBA00004613"/>
    </source>
</evidence>
<evidence type="ECO:0000256" key="3">
    <source>
        <dbReference type="ARBA" id="ARBA00022525"/>
    </source>
</evidence>
<evidence type="ECO:0000256" key="5">
    <source>
        <dbReference type="ARBA" id="ARBA00022577"/>
    </source>
</evidence>
<evidence type="ECO:0000256" key="2">
    <source>
        <dbReference type="ARBA" id="ARBA00006722"/>
    </source>
</evidence>
<comment type="subcellular location">
    <subcellularLocation>
        <location evidence="1">Secreted</location>
    </subcellularLocation>
</comment>
<evidence type="ECO:0000256" key="7">
    <source>
        <dbReference type="ARBA" id="ARBA00022821"/>
    </source>
</evidence>
<dbReference type="EMBL" id="OU466862">
    <property type="protein sequence ID" value="CAH2071288.1"/>
    <property type="molecule type" value="Genomic_DNA"/>
</dbReference>
<dbReference type="Pfam" id="PF07333">
    <property type="entry name" value="SLR1-BP"/>
    <property type="match status" value="1"/>
</dbReference>
<keyword evidence="4" id="KW-0929">Antimicrobial</keyword>
<dbReference type="Proteomes" id="UP000836841">
    <property type="component" value="Chromosome 6"/>
</dbReference>
<dbReference type="GO" id="GO:0050832">
    <property type="term" value="P:defense response to fungus"/>
    <property type="evidence" value="ECO:0007669"/>
    <property type="project" value="UniProtKB-KW"/>
</dbReference>
<dbReference type="GO" id="GO:0031640">
    <property type="term" value="P:killing of cells of another organism"/>
    <property type="evidence" value="ECO:0007669"/>
    <property type="project" value="UniProtKB-KW"/>
</dbReference>
<evidence type="ECO:0000256" key="8">
    <source>
        <dbReference type="ARBA" id="ARBA00023157"/>
    </source>
</evidence>
<name>A0AAU9STL6_THLAR</name>
<keyword evidence="8" id="KW-1015">Disulfide bond</keyword>
<keyword evidence="6 9" id="KW-0732">Signal</keyword>
<gene>
    <name evidence="10" type="ORF">TAV2_LOCUS19145</name>
</gene>
<dbReference type="PANTHER" id="PTHR33830:SF10">
    <property type="entry name" value="DEFENSIN-LIKE PROTEIN 122-RELATED"/>
    <property type="match status" value="1"/>
</dbReference>
<dbReference type="PANTHER" id="PTHR33830">
    <property type="entry name" value="DEFENSIN-LIKE PROTEIN 184-RELATED"/>
    <property type="match status" value="1"/>
</dbReference>
<feature type="chain" id="PRO_5043460011" evidence="9">
    <location>
        <begin position="26"/>
        <end position="74"/>
    </location>
</feature>